<dbReference type="EC" id="2.3.1.181" evidence="6 7"/>
<sequence length="217" mass="24342">MKLIIRQLGIQPYEEIWHKMQSFTDSRDENSDDEIWLVQHPSVFTQGSAGKPEHLLNPSNIPVVQSDRGGQITYHGPGQQIMYVLLDIKRLKANGKEMSVRELVTALEQSVVKTLADYGVEGYPKADAPGVYVDEQKICSLGLRIRKGRSFHGLALNINMDLTPFRNINPCGYAGLEMCQLSELIARNDLTCDEVSPKLVNHFISILGYNTSQIINN</sequence>
<dbReference type="NCBIfam" id="NF010922">
    <property type="entry name" value="PRK14342.1"/>
    <property type="match status" value="1"/>
</dbReference>
<keyword evidence="2 6" id="KW-0963">Cytoplasm</keyword>
<evidence type="ECO:0000256" key="5">
    <source>
        <dbReference type="ARBA" id="ARBA00024732"/>
    </source>
</evidence>
<dbReference type="EMBL" id="JANJ01000010">
    <property type="protein sequence ID" value="EXI61250.1"/>
    <property type="molecule type" value="Genomic_DNA"/>
</dbReference>
<evidence type="ECO:0000256" key="9">
    <source>
        <dbReference type="PIRSR" id="PIRSR016262-2"/>
    </source>
</evidence>
<dbReference type="NCBIfam" id="TIGR00214">
    <property type="entry name" value="lipB"/>
    <property type="match status" value="1"/>
</dbReference>
<keyword evidence="4 6" id="KW-0012">Acyltransferase</keyword>
<feature type="binding site" evidence="6 9">
    <location>
        <begin position="140"/>
        <end position="142"/>
    </location>
    <ligand>
        <name>substrate</name>
    </ligand>
</feature>
<dbReference type="GO" id="GO:0005737">
    <property type="term" value="C:cytoplasm"/>
    <property type="evidence" value="ECO:0007669"/>
    <property type="project" value="UniProtKB-SubCell"/>
</dbReference>
<comment type="miscellaneous">
    <text evidence="6">In the reaction, the free carboxyl group of octanoic acid is attached via an amide linkage to the epsilon-amino group of a specific lysine residue of lipoyl domains of lipoate-dependent enzymes.</text>
</comment>
<dbReference type="AlphaFoldDB" id="A0A011N9Y6"/>
<feature type="binding site" evidence="6 9">
    <location>
        <begin position="68"/>
        <end position="75"/>
    </location>
    <ligand>
        <name>substrate</name>
    </ligand>
</feature>
<proteinExistence type="inferred from homology"/>
<dbReference type="Pfam" id="PF21948">
    <property type="entry name" value="LplA-B_cat"/>
    <property type="match status" value="1"/>
</dbReference>
<dbReference type="InterPro" id="IPR004143">
    <property type="entry name" value="BPL_LPL_catalytic"/>
</dbReference>
<dbReference type="InterPro" id="IPR000544">
    <property type="entry name" value="Octanoyltransferase"/>
</dbReference>
<comment type="similarity">
    <text evidence="6 7">Belongs to the LipB family.</text>
</comment>
<dbReference type="GO" id="GO:0009249">
    <property type="term" value="P:protein lipoylation"/>
    <property type="evidence" value="ECO:0007669"/>
    <property type="project" value="InterPro"/>
</dbReference>
<comment type="subcellular location">
    <subcellularLocation>
        <location evidence="6">Cytoplasm</location>
    </subcellularLocation>
</comment>
<name>A0A011N9Y6_9PAST</name>
<evidence type="ECO:0000256" key="4">
    <source>
        <dbReference type="ARBA" id="ARBA00023315"/>
    </source>
</evidence>
<comment type="pathway">
    <text evidence="1 6 7">Protein modification; protein lipoylation via endogenous pathway; protein N(6)-(lipoyl)lysine from octanoyl-[acyl-carrier-protein]: step 1/2.</text>
</comment>
<protein>
    <recommendedName>
        <fullName evidence="6 7">Octanoyltransferase</fullName>
        <ecNumber evidence="6 7">2.3.1.181</ecNumber>
    </recommendedName>
    <alternativeName>
        <fullName evidence="6">Lipoate-protein ligase B</fullName>
    </alternativeName>
    <alternativeName>
        <fullName evidence="6">Lipoyl/octanoyl transferase</fullName>
    </alternativeName>
    <alternativeName>
        <fullName evidence="6">Octanoyl-[acyl-carrier-protein]-protein N-octanoyltransferase</fullName>
    </alternativeName>
</protein>
<evidence type="ECO:0000256" key="8">
    <source>
        <dbReference type="PIRSR" id="PIRSR016262-1"/>
    </source>
</evidence>
<feature type="active site" description="Acyl-thioester intermediate" evidence="6 8">
    <location>
        <position position="171"/>
    </location>
</feature>
<feature type="domain" description="BPL/LPL catalytic" evidence="11">
    <location>
        <begin position="29"/>
        <end position="211"/>
    </location>
</feature>
<evidence type="ECO:0000313" key="12">
    <source>
        <dbReference type="EMBL" id="EXI61250.1"/>
    </source>
</evidence>
<evidence type="ECO:0000256" key="10">
    <source>
        <dbReference type="PIRSR" id="PIRSR016262-3"/>
    </source>
</evidence>
<evidence type="ECO:0000256" key="1">
    <source>
        <dbReference type="ARBA" id="ARBA00004821"/>
    </source>
</evidence>
<feature type="binding site" evidence="6 9">
    <location>
        <begin position="153"/>
        <end position="155"/>
    </location>
    <ligand>
        <name>substrate</name>
    </ligand>
</feature>
<evidence type="ECO:0000313" key="13">
    <source>
        <dbReference type="Proteomes" id="UP000054123"/>
    </source>
</evidence>
<dbReference type="Proteomes" id="UP000054123">
    <property type="component" value="Unassembled WGS sequence"/>
</dbReference>
<dbReference type="PROSITE" id="PS51733">
    <property type="entry name" value="BPL_LPL_CATALYTIC"/>
    <property type="match status" value="1"/>
</dbReference>
<dbReference type="PANTHER" id="PTHR10993:SF7">
    <property type="entry name" value="LIPOYLTRANSFERASE 2, MITOCHONDRIAL-RELATED"/>
    <property type="match status" value="1"/>
</dbReference>
<organism evidence="12 13">
    <name type="scientific">Mannheimia granulomatis</name>
    <dbReference type="NCBI Taxonomy" id="85402"/>
    <lineage>
        <taxon>Bacteria</taxon>
        <taxon>Pseudomonadati</taxon>
        <taxon>Pseudomonadota</taxon>
        <taxon>Gammaproteobacteria</taxon>
        <taxon>Pasteurellales</taxon>
        <taxon>Pasteurellaceae</taxon>
        <taxon>Mannheimia</taxon>
    </lineage>
</organism>
<dbReference type="FunFam" id="3.30.930.10:FF:000020">
    <property type="entry name" value="Octanoyltransferase"/>
    <property type="match status" value="1"/>
</dbReference>
<evidence type="ECO:0000256" key="3">
    <source>
        <dbReference type="ARBA" id="ARBA00022679"/>
    </source>
</evidence>
<dbReference type="SUPFAM" id="SSF55681">
    <property type="entry name" value="Class II aaRS and biotin synthetases"/>
    <property type="match status" value="1"/>
</dbReference>
<evidence type="ECO:0000256" key="6">
    <source>
        <dbReference type="HAMAP-Rule" id="MF_00013"/>
    </source>
</evidence>
<dbReference type="GO" id="GO:0016874">
    <property type="term" value="F:ligase activity"/>
    <property type="evidence" value="ECO:0007669"/>
    <property type="project" value="UniProtKB-KW"/>
</dbReference>
<evidence type="ECO:0000256" key="7">
    <source>
        <dbReference type="PIRNR" id="PIRNR016262"/>
    </source>
</evidence>
<dbReference type="HAMAP" id="MF_00013">
    <property type="entry name" value="LipB"/>
    <property type="match status" value="1"/>
</dbReference>
<accession>A0A011N9Y6</accession>
<dbReference type="OrthoDB" id="9787061at2"/>
<dbReference type="Gene3D" id="3.30.930.10">
    <property type="entry name" value="Bira Bifunctional Protein, Domain 2"/>
    <property type="match status" value="1"/>
</dbReference>
<dbReference type="STRING" id="1122190.GCA_000621105_02134"/>
<dbReference type="InterPro" id="IPR045864">
    <property type="entry name" value="aa-tRNA-synth_II/BPL/LPL"/>
</dbReference>
<comment type="caution">
    <text evidence="12">The sequence shown here is derived from an EMBL/GenBank/DDBJ whole genome shotgun (WGS) entry which is preliminary data.</text>
</comment>
<comment type="function">
    <text evidence="5 6 7">Catalyzes the transfer of endogenously produced octanoic acid from octanoyl-acyl-carrier-protein onto the lipoyl domains of lipoate-dependent enzymes. Lipoyl-ACP can also act as a substrate although octanoyl-ACP is likely to be the physiological substrate.</text>
</comment>
<evidence type="ECO:0000256" key="2">
    <source>
        <dbReference type="ARBA" id="ARBA00022490"/>
    </source>
</evidence>
<dbReference type="PROSITE" id="PS01313">
    <property type="entry name" value="LIPB"/>
    <property type="match status" value="1"/>
</dbReference>
<dbReference type="RefSeq" id="WP_027073941.1">
    <property type="nucleotide sequence ID" value="NZ_AVSP01000019.1"/>
</dbReference>
<dbReference type="CDD" id="cd16444">
    <property type="entry name" value="LipB"/>
    <property type="match status" value="1"/>
</dbReference>
<evidence type="ECO:0000259" key="11">
    <source>
        <dbReference type="PROSITE" id="PS51733"/>
    </source>
</evidence>
<dbReference type="PIRSF" id="PIRSF016262">
    <property type="entry name" value="LPLase"/>
    <property type="match status" value="1"/>
</dbReference>
<keyword evidence="12" id="KW-0436">Ligase</keyword>
<dbReference type="InterPro" id="IPR020605">
    <property type="entry name" value="Octanoyltransferase_CS"/>
</dbReference>
<dbReference type="UniPathway" id="UPA00538">
    <property type="reaction ID" value="UER00592"/>
</dbReference>
<dbReference type="PANTHER" id="PTHR10993">
    <property type="entry name" value="OCTANOYLTRANSFERASE"/>
    <property type="match status" value="1"/>
</dbReference>
<reference evidence="12 13" key="1">
    <citation type="journal article" date="2014" name="Genome Announc.">
        <title>Genome Sequence of a Presumptive Mannheimia haemolytica Strain with an A1/A6-Cross-Reactive Serotype from a White-Tailed Deer (Odocoileus virginianus).</title>
        <authorList>
            <person name="Lawrence P.K."/>
            <person name="Bey R.F."/>
            <person name="Wiener B."/>
            <person name="Kittichotirat W."/>
            <person name="Bumgarner R.E."/>
        </authorList>
    </citation>
    <scope>NUCLEOTIDE SEQUENCE [LARGE SCALE GENOMIC DNA]</scope>
    <source>
        <strain evidence="12 13">PKL10</strain>
    </source>
</reference>
<comment type="catalytic activity">
    <reaction evidence="6 7">
        <text>octanoyl-[ACP] + L-lysyl-[protein] = N(6)-octanoyl-L-lysyl-[protein] + holo-[ACP] + H(+)</text>
        <dbReference type="Rhea" id="RHEA:17665"/>
        <dbReference type="Rhea" id="RHEA-COMP:9636"/>
        <dbReference type="Rhea" id="RHEA-COMP:9685"/>
        <dbReference type="Rhea" id="RHEA-COMP:9752"/>
        <dbReference type="Rhea" id="RHEA-COMP:9928"/>
        <dbReference type="ChEBI" id="CHEBI:15378"/>
        <dbReference type="ChEBI" id="CHEBI:29969"/>
        <dbReference type="ChEBI" id="CHEBI:64479"/>
        <dbReference type="ChEBI" id="CHEBI:78463"/>
        <dbReference type="ChEBI" id="CHEBI:78809"/>
        <dbReference type="EC" id="2.3.1.181"/>
    </reaction>
</comment>
<gene>
    <name evidence="6" type="primary">lipB</name>
    <name evidence="12" type="ORF">AK33_00145</name>
</gene>
<dbReference type="GO" id="GO:0033819">
    <property type="term" value="F:lipoyl(octanoyl) transferase activity"/>
    <property type="evidence" value="ECO:0007669"/>
    <property type="project" value="UniProtKB-EC"/>
</dbReference>
<keyword evidence="3 6" id="KW-0808">Transferase</keyword>
<dbReference type="PATRIC" id="fig|1450449.3.peg.2291"/>
<feature type="site" description="Lowers pKa of active site Cys" evidence="6 10">
    <location>
        <position position="137"/>
    </location>
</feature>
<keyword evidence="13" id="KW-1185">Reference proteome</keyword>